<evidence type="ECO:0000313" key="2">
    <source>
        <dbReference type="Proteomes" id="UP001157069"/>
    </source>
</evidence>
<evidence type="ECO:0008006" key="3">
    <source>
        <dbReference type="Google" id="ProtNLM"/>
    </source>
</evidence>
<keyword evidence="2" id="KW-1185">Reference proteome</keyword>
<dbReference type="Pfam" id="PF10974">
    <property type="entry name" value="DUF2804"/>
    <property type="match status" value="1"/>
</dbReference>
<reference evidence="2" key="1">
    <citation type="journal article" date="2019" name="Int. J. Syst. Evol. Microbiol.">
        <title>The Global Catalogue of Microorganisms (GCM) 10K type strain sequencing project: providing services to taxonomists for standard genome sequencing and annotation.</title>
        <authorList>
            <consortium name="The Broad Institute Genomics Platform"/>
            <consortium name="The Broad Institute Genome Sequencing Center for Infectious Disease"/>
            <person name="Wu L."/>
            <person name="Ma J."/>
        </authorList>
    </citation>
    <scope>NUCLEOTIDE SEQUENCE [LARGE SCALE GENOMIC DNA]</scope>
    <source>
        <strain evidence="2">NBRC 108755</strain>
    </source>
</reference>
<accession>A0ABQ6JV13</accession>
<dbReference type="PANTHER" id="PTHR35868">
    <property type="entry name" value="DUF2804 DOMAIN-CONTAINING PROTEIN-RELATED"/>
    <property type="match status" value="1"/>
</dbReference>
<evidence type="ECO:0000313" key="1">
    <source>
        <dbReference type="EMBL" id="GMA90949.1"/>
    </source>
</evidence>
<gene>
    <name evidence="1" type="ORF">GCM10025869_14780</name>
</gene>
<name>A0ABQ6JV13_9MICO</name>
<comment type="caution">
    <text evidence="1">The sequence shown here is derived from an EMBL/GenBank/DDBJ whole genome shotgun (WGS) entry which is preliminary data.</text>
</comment>
<protein>
    <recommendedName>
        <fullName evidence="3">DUF2804 domain-containing protein</fullName>
    </recommendedName>
</protein>
<proteinExistence type="predicted"/>
<organism evidence="1 2">
    <name type="scientific">Homoserinibacter gongjuensis</name>
    <dbReference type="NCBI Taxonomy" id="1162968"/>
    <lineage>
        <taxon>Bacteria</taxon>
        <taxon>Bacillati</taxon>
        <taxon>Actinomycetota</taxon>
        <taxon>Actinomycetes</taxon>
        <taxon>Micrococcales</taxon>
        <taxon>Microbacteriaceae</taxon>
        <taxon>Homoserinibacter</taxon>
    </lineage>
</organism>
<dbReference type="Proteomes" id="UP001157069">
    <property type="component" value="Unassembled WGS sequence"/>
</dbReference>
<dbReference type="InterPro" id="IPR021243">
    <property type="entry name" value="DUF2804"/>
</dbReference>
<dbReference type="PANTHER" id="PTHR35868:SF3">
    <property type="entry name" value="DUF2804 DOMAIN-CONTAINING PROTEIN"/>
    <property type="match status" value="1"/>
</dbReference>
<dbReference type="RefSeq" id="WP_284299009.1">
    <property type="nucleotide sequence ID" value="NZ_BSVA01000001.1"/>
</dbReference>
<sequence length="330" mass="36743">MTERELTEPVALCLPNGSLNREAVGWSRRPLHDTSGIGRGIRDRGRNKRWEYWAVLTPTHIVSLTVSSLDFAGVHGFWVRDRRTGVTIDRGRVGGPWTATLPGSLGEGPASARMRGLEISITEEAGGTRLRASAEGLSVDVFAELPDGHESLAVVVPWTERRFQYTVKDVTRPARGQVTVDGVTTEFQDAWAVLDHGRGRWFHDVRWNWGAAVGHTDGHLLGMQFGARWTEGTGMTENALMLDGRVTKISEQLVWEYDLDRPLEPWRISGTDVDVTLTPEYDHASRTNLGIIGTRGNQVFGKFTGWVRVAGERIEVRGLFGFAEDVANRW</sequence>
<dbReference type="EMBL" id="BSVA01000001">
    <property type="protein sequence ID" value="GMA90949.1"/>
    <property type="molecule type" value="Genomic_DNA"/>
</dbReference>